<dbReference type="InterPro" id="IPR050543">
    <property type="entry name" value="eIF2G"/>
</dbReference>
<evidence type="ECO:0000256" key="2">
    <source>
        <dbReference type="ARBA" id="ARBA00022917"/>
    </source>
</evidence>
<proteinExistence type="predicted"/>
<evidence type="ECO:0000256" key="1">
    <source>
        <dbReference type="ARBA" id="ARBA00022741"/>
    </source>
</evidence>
<keyword evidence="3" id="KW-0342">GTP-binding</keyword>
<dbReference type="GO" id="GO:0003924">
    <property type="term" value="F:GTPase activity"/>
    <property type="evidence" value="ECO:0007669"/>
    <property type="project" value="InterPro"/>
</dbReference>
<dbReference type="PRINTS" id="PR00315">
    <property type="entry name" value="ELONGATNFCT"/>
</dbReference>
<organism evidence="5">
    <name type="scientific">Megaviridae environmental sample</name>
    <dbReference type="NCBI Taxonomy" id="1737588"/>
    <lineage>
        <taxon>Viruses</taxon>
        <taxon>Varidnaviria</taxon>
        <taxon>Bamfordvirae</taxon>
        <taxon>Nucleocytoviricota</taxon>
        <taxon>Megaviricetes</taxon>
        <taxon>Imitervirales</taxon>
        <taxon>Mimiviridae</taxon>
        <taxon>environmental samples</taxon>
    </lineage>
</organism>
<dbReference type="InterPro" id="IPR027417">
    <property type="entry name" value="P-loop_NTPase"/>
</dbReference>
<dbReference type="CDD" id="cd03688">
    <property type="entry name" value="eIF2_gamma_II"/>
    <property type="match status" value="1"/>
</dbReference>
<keyword evidence="2" id="KW-0648">Protein biosynthesis</keyword>
<feature type="domain" description="Tr-type G" evidence="4">
    <location>
        <begin position="6"/>
        <end position="255"/>
    </location>
</feature>
<dbReference type="Pfam" id="PF00009">
    <property type="entry name" value="GTP_EFTU"/>
    <property type="match status" value="1"/>
</dbReference>
<accession>A0A5J6VJE5</accession>
<dbReference type="InterPro" id="IPR009000">
    <property type="entry name" value="Transl_B-barrel_sf"/>
</dbReference>
<dbReference type="EMBL" id="MN448285">
    <property type="protein sequence ID" value="QFG74286.1"/>
    <property type="molecule type" value="Genomic_DNA"/>
</dbReference>
<evidence type="ECO:0000256" key="3">
    <source>
        <dbReference type="ARBA" id="ARBA00023134"/>
    </source>
</evidence>
<reference evidence="5" key="1">
    <citation type="journal article" date="2019" name="Philos. Trans. R. Soc. Lond., B, Biol. Sci.">
        <title>Targeted metagenomic recovery of four divergent viruses reveals shared and distinctive characteristics of giant viruses of marine eukaryotes.</title>
        <authorList>
            <person name="Needham D.M."/>
            <person name="Poirier C."/>
            <person name="Hehenberger E."/>
            <person name="Jimenez V."/>
            <person name="Swalwell J.E."/>
            <person name="Santoro A.E."/>
            <person name="Worden A.Z."/>
        </authorList>
    </citation>
    <scope>NUCLEOTIDE SEQUENCE</scope>
    <source>
        <strain evidence="5">MPacV-611</strain>
    </source>
</reference>
<sequence>MNLERQPIINIGMLGCVSEGKSTTVYKLTNIKTQKHSKELKKNITIKPGYANLKIYKKDKCVTLKKTNKCINHLSFIDCPGHHMLIQTMLGNINLMDGVIIVIAVNTPLQTKNQLIEHLLALKLTKISDIIIILNKLDLVSKSTVVNFRIELDKLLFQLDIKPKVIIPACLNMNLGLDYILHHIVKFFKPKSKNKDCNSRFYISRSFDINKSNINLLDLNGGVIGGSLTQGNFKIGDEIEIKPGIIINKIPYSLKTKIISLKSDNNSLDYIYPGGLIGIGTTIDPYYCKNDFLTGQLCGHVGFLPDNFTQITIKIEKNDNNLINEWIPKIKDIVNLQISTKLVKGQVSFIKNNYIVCLLSNIICIDYNTNILITDNNNNKIIGFGIFIENENNIVI</sequence>
<dbReference type="PROSITE" id="PS51257">
    <property type="entry name" value="PROKAR_LIPOPROTEIN"/>
    <property type="match status" value="1"/>
</dbReference>
<dbReference type="PROSITE" id="PS51722">
    <property type="entry name" value="G_TR_2"/>
    <property type="match status" value="1"/>
</dbReference>
<keyword evidence="5" id="KW-0251">Elongation factor</keyword>
<dbReference type="Gene3D" id="3.40.50.300">
    <property type="entry name" value="P-loop containing nucleotide triphosphate hydrolases"/>
    <property type="match status" value="1"/>
</dbReference>
<dbReference type="PANTHER" id="PTHR42854:SF3">
    <property type="entry name" value="EUKARYOTIC TRANSLATION INITIATION FACTOR 2 SUBUNIT 3-RELATED"/>
    <property type="match status" value="1"/>
</dbReference>
<dbReference type="SUPFAM" id="SSF52540">
    <property type="entry name" value="P-loop containing nucleoside triphosphate hydrolases"/>
    <property type="match status" value="1"/>
</dbReference>
<protein>
    <submittedName>
        <fullName evidence="5">Elongation factor Tu GTP binding domain protein</fullName>
    </submittedName>
</protein>
<dbReference type="InterPro" id="IPR044127">
    <property type="entry name" value="eIF2g_dom_2"/>
</dbReference>
<dbReference type="Gene3D" id="2.40.30.10">
    <property type="entry name" value="Translation factors"/>
    <property type="match status" value="1"/>
</dbReference>
<evidence type="ECO:0000313" key="5">
    <source>
        <dbReference type="EMBL" id="QFG74286.1"/>
    </source>
</evidence>
<dbReference type="SUPFAM" id="SSF50447">
    <property type="entry name" value="Translation proteins"/>
    <property type="match status" value="1"/>
</dbReference>
<evidence type="ECO:0000259" key="4">
    <source>
        <dbReference type="PROSITE" id="PS51722"/>
    </source>
</evidence>
<dbReference type="PANTHER" id="PTHR42854">
    <property type="entry name" value="EUKARYOTIC TRANSLATION INITIATION FACTOR 2 SUBUNIT 3 FAMILY MEMBER"/>
    <property type="match status" value="1"/>
</dbReference>
<dbReference type="GO" id="GO:0000049">
    <property type="term" value="F:tRNA binding"/>
    <property type="evidence" value="ECO:0007669"/>
    <property type="project" value="InterPro"/>
</dbReference>
<keyword evidence="1" id="KW-0547">Nucleotide-binding</keyword>
<dbReference type="InterPro" id="IPR000795">
    <property type="entry name" value="T_Tr_GTP-bd_dom"/>
</dbReference>
<name>A0A5J6VJE5_9VIRU</name>
<dbReference type="GO" id="GO:0005525">
    <property type="term" value="F:GTP binding"/>
    <property type="evidence" value="ECO:0007669"/>
    <property type="project" value="UniProtKB-KW"/>
</dbReference>